<protein>
    <submittedName>
        <fullName evidence="1">Uncharacterized protein</fullName>
    </submittedName>
</protein>
<proteinExistence type="predicted"/>
<dbReference type="AlphaFoldDB" id="A0A6C0BY71"/>
<name>A0A6C0BY71_9ZZZZ</name>
<reference evidence="1" key="1">
    <citation type="journal article" date="2020" name="Nature">
        <title>Giant virus diversity and host interactions through global metagenomics.</title>
        <authorList>
            <person name="Schulz F."/>
            <person name="Roux S."/>
            <person name="Paez-Espino D."/>
            <person name="Jungbluth S."/>
            <person name="Walsh D.A."/>
            <person name="Denef V.J."/>
            <person name="McMahon K.D."/>
            <person name="Konstantinidis K.T."/>
            <person name="Eloe-Fadrosh E.A."/>
            <person name="Kyrpides N.C."/>
            <person name="Woyke T."/>
        </authorList>
    </citation>
    <scope>NUCLEOTIDE SEQUENCE</scope>
    <source>
        <strain evidence="1">GVMAG-M-3300020166-18</strain>
    </source>
</reference>
<sequence length="83" mass="9592">MNFKNVFKKLNPKSFTQRVIILLVIIVGLHLMLAHFNNKCTIENLSLPITEREKQEEINKKLLSDINTSQKTQEQLSKKLGAE</sequence>
<accession>A0A6C0BY71</accession>
<organism evidence="1">
    <name type="scientific">viral metagenome</name>
    <dbReference type="NCBI Taxonomy" id="1070528"/>
    <lineage>
        <taxon>unclassified sequences</taxon>
        <taxon>metagenomes</taxon>
        <taxon>organismal metagenomes</taxon>
    </lineage>
</organism>
<evidence type="ECO:0000313" key="1">
    <source>
        <dbReference type="EMBL" id="QHS96489.1"/>
    </source>
</evidence>
<dbReference type="EMBL" id="MN739271">
    <property type="protein sequence ID" value="QHS96489.1"/>
    <property type="molecule type" value="Genomic_DNA"/>
</dbReference>